<evidence type="ECO:0000256" key="1">
    <source>
        <dbReference type="SAM" id="SignalP"/>
    </source>
</evidence>
<dbReference type="Gene3D" id="2.10.70.10">
    <property type="entry name" value="Complement Module, domain 1"/>
    <property type="match status" value="1"/>
</dbReference>
<sequence>MYVATTIIGNIALLLLAIITFAIGDPAANYYKELECLPVGNEGTPSRYNCSILDRITENKCFFKGKEYAIDETIKDQQVNDKCIVECTCIQIYTTNKARWSCVDIECPELFHRQQDCKYLYDGHEKCCSTSKICGDEQVSGTCTYAGKTYVHGEKFYPNEDKCKTCICGEGFNGSLTEPWCETISCNLYLHYLNYIREGCLPTYYETDSCCPIPVWRCPKLGDTVITPKNVEPCESESCKEDMCKFGNLTLAKGQKLSPSTEEDSKNVECSCQVPPHLTCIMINKNV</sequence>
<dbReference type="InterPro" id="IPR001007">
    <property type="entry name" value="VWF_dom"/>
</dbReference>
<evidence type="ECO:0000259" key="2">
    <source>
        <dbReference type="PROSITE" id="PS50184"/>
    </source>
</evidence>
<keyword evidence="1" id="KW-0732">Signal</keyword>
<organism evidence="3">
    <name type="scientific">Oncocephalus sp</name>
    <dbReference type="NCBI Taxonomy" id="2944721"/>
    <lineage>
        <taxon>Eukaryota</taxon>
        <taxon>Metazoa</taxon>
        <taxon>Ecdysozoa</taxon>
        <taxon>Arthropoda</taxon>
        <taxon>Hexapoda</taxon>
        <taxon>Insecta</taxon>
        <taxon>Pterygota</taxon>
        <taxon>Neoptera</taxon>
        <taxon>Paraneoptera</taxon>
        <taxon>Hemiptera</taxon>
        <taxon>Heteroptera</taxon>
        <taxon>Panheteroptera</taxon>
        <taxon>Cimicomorpha</taxon>
        <taxon>Reduviidae</taxon>
        <taxon>Stenopodainae</taxon>
        <taxon>Oncocephalus</taxon>
    </lineage>
</organism>
<feature type="chain" id="PRO_5044272451" evidence="1">
    <location>
        <begin position="25"/>
        <end position="287"/>
    </location>
</feature>
<reference evidence="3" key="1">
    <citation type="submission" date="2024-03" db="EMBL/GenBank/DDBJ databases">
        <title>Venom adaptation and exaptation during the trophic switch to blood-feeding by kissing bugs (Reduviidae: Triatominae).</title>
        <authorList>
            <person name="Zdenek C.N."/>
            <person name="Cardoso F.C."/>
            <person name="Robinson S.D."/>
            <person name="Mercedes R.S."/>
            <person name="Raidjoe E.R."/>
            <person name="Hernandez-Vargas M.J."/>
            <person name="Jin J."/>
            <person name="Corzo G."/>
            <person name="Vetter I."/>
            <person name="King G.F."/>
            <person name="Fry B.G."/>
            <person name="Walker A."/>
        </authorList>
    </citation>
    <scope>NUCLEOTIDE SEQUENCE</scope>
</reference>
<dbReference type="EMBL" id="PP517541">
    <property type="protein sequence ID" value="WXI02791.1"/>
    <property type="molecule type" value="mRNA"/>
</dbReference>
<feature type="signal peptide" evidence="1">
    <location>
        <begin position="1"/>
        <end position="24"/>
    </location>
</feature>
<proteinExistence type="evidence at transcript level"/>
<dbReference type="PROSITE" id="PS50184">
    <property type="entry name" value="VWFC_2"/>
    <property type="match status" value="1"/>
</dbReference>
<protein>
    <submittedName>
        <fullName evidence="3">Venom fibrillin 1</fullName>
    </submittedName>
</protein>
<accession>A0AB38ZEV4</accession>
<evidence type="ECO:0000313" key="3">
    <source>
        <dbReference type="EMBL" id="WXI02791.1"/>
    </source>
</evidence>
<name>A0AB38ZEV4_9HEMI</name>
<feature type="domain" description="VWFC" evidence="2">
    <location>
        <begin position="141"/>
        <end position="219"/>
    </location>
</feature>
<dbReference type="AlphaFoldDB" id="A0AB38ZEV4"/>